<evidence type="ECO:0000256" key="1">
    <source>
        <dbReference type="ARBA" id="ARBA00022553"/>
    </source>
</evidence>
<dbReference type="PANTHER" id="PTHR32071">
    <property type="entry name" value="TRANSCRIPTIONAL REGULATORY PROTEIN"/>
    <property type="match status" value="1"/>
</dbReference>
<dbReference type="InterPro" id="IPR001789">
    <property type="entry name" value="Sig_transdc_resp-reg_receiver"/>
</dbReference>
<evidence type="ECO:0000256" key="5">
    <source>
        <dbReference type="ARBA" id="ARBA00023125"/>
    </source>
</evidence>
<dbReference type="Proteomes" id="UP001197609">
    <property type="component" value="Unassembled WGS sequence"/>
</dbReference>
<evidence type="ECO:0000259" key="8">
    <source>
        <dbReference type="PROSITE" id="PS50045"/>
    </source>
</evidence>
<evidence type="ECO:0000313" key="11">
    <source>
        <dbReference type="Proteomes" id="UP001197609"/>
    </source>
</evidence>
<dbReference type="PROSITE" id="PS50110">
    <property type="entry name" value="RESPONSE_REGULATORY"/>
    <property type="match status" value="1"/>
</dbReference>
<proteinExistence type="predicted"/>
<dbReference type="Gene3D" id="3.40.50.2300">
    <property type="match status" value="1"/>
</dbReference>
<dbReference type="InterPro" id="IPR025943">
    <property type="entry name" value="Sigma_54_int_dom_ATP-bd_2"/>
</dbReference>
<feature type="modified residue" description="4-aspartylphosphate" evidence="7">
    <location>
        <position position="61"/>
    </location>
</feature>
<evidence type="ECO:0000256" key="4">
    <source>
        <dbReference type="ARBA" id="ARBA00023015"/>
    </source>
</evidence>
<protein>
    <submittedName>
        <fullName evidence="10">Sigma-54 dependent transcriptional regulator</fullName>
    </submittedName>
</protein>
<evidence type="ECO:0000256" key="6">
    <source>
        <dbReference type="ARBA" id="ARBA00023163"/>
    </source>
</evidence>
<dbReference type="Pfam" id="PF00072">
    <property type="entry name" value="Response_reg"/>
    <property type="match status" value="1"/>
</dbReference>
<keyword evidence="1 7" id="KW-0597">Phosphoprotein</keyword>
<organism evidence="10 11">
    <name type="scientific">Candidatus Methylomirabilis tolerans</name>
    <dbReference type="NCBI Taxonomy" id="3123416"/>
    <lineage>
        <taxon>Bacteria</taxon>
        <taxon>Candidatus Methylomirabilota</taxon>
        <taxon>Candidatus Methylomirabilia</taxon>
        <taxon>Candidatus Methylomirabilales</taxon>
        <taxon>Candidatus Methylomirabilaceae</taxon>
        <taxon>Candidatus Methylomirabilis</taxon>
    </lineage>
</organism>
<evidence type="ECO:0000313" key="10">
    <source>
        <dbReference type="EMBL" id="MBZ0160803.1"/>
    </source>
</evidence>
<feature type="non-terminal residue" evidence="10">
    <location>
        <position position="393"/>
    </location>
</feature>
<dbReference type="SMART" id="SM00448">
    <property type="entry name" value="REC"/>
    <property type="match status" value="1"/>
</dbReference>
<dbReference type="InterPro" id="IPR058031">
    <property type="entry name" value="AAA_lid_NorR"/>
</dbReference>
<dbReference type="Gene3D" id="3.40.50.300">
    <property type="entry name" value="P-loop containing nucleotide triphosphate hydrolases"/>
    <property type="match status" value="1"/>
</dbReference>
<keyword evidence="2" id="KW-0547">Nucleotide-binding</keyword>
<dbReference type="PROSITE" id="PS00675">
    <property type="entry name" value="SIGMA54_INTERACT_1"/>
    <property type="match status" value="1"/>
</dbReference>
<dbReference type="GO" id="GO:0006355">
    <property type="term" value="P:regulation of DNA-templated transcription"/>
    <property type="evidence" value="ECO:0007669"/>
    <property type="project" value="InterPro"/>
</dbReference>
<dbReference type="FunFam" id="3.40.50.2300:FF:000018">
    <property type="entry name" value="DNA-binding transcriptional regulator NtrC"/>
    <property type="match status" value="1"/>
</dbReference>
<dbReference type="PANTHER" id="PTHR32071:SF119">
    <property type="entry name" value="SIGMA L-DEPENDENT TRANSCRIPTIONAL REGULATOR YPLP-RELATED"/>
    <property type="match status" value="1"/>
</dbReference>
<keyword evidence="4" id="KW-0805">Transcription regulation</keyword>
<sequence length="393" mass="43143">MSHTSERTGATRALVVDDERPIRLLMEKELPRAGYTVTCVGSGEEALEQLRAREFDVVLLDLKMPGIGGMETLRRIRGSGTTAEIVILTGHPDVESAINAMKLGAYDYLTKPFKLSELEEVLRRAAERKRLRQENTALRRMVAQREPAPIMVGRSPAISSLLATVERIAPSEANILIQGESGTGKSLVAKAIHAASPRASGPFLVINCSGFQDPLLESELFGHEKGAFTGAVGVKQGLFEVADGGTLLLDEVGEMSPAMQAKLLQVLDTKELRRVGGTRVHRVDVRIVAATNKDLAQEVRTGRFREDLYYRLNVVSLTVPSLRERKEDVSLLIEHFLRQFRVTGQKAKIVSPEAIPSLVDYPWPGNVRELANTIERLLILSSGDVIGLEDLPP</sequence>
<dbReference type="InterPro" id="IPR011006">
    <property type="entry name" value="CheY-like_superfamily"/>
</dbReference>
<dbReference type="InterPro" id="IPR003593">
    <property type="entry name" value="AAA+_ATPase"/>
</dbReference>
<dbReference type="CDD" id="cd00009">
    <property type="entry name" value="AAA"/>
    <property type="match status" value="1"/>
</dbReference>
<dbReference type="PROSITE" id="PS00676">
    <property type="entry name" value="SIGMA54_INTERACT_2"/>
    <property type="match status" value="1"/>
</dbReference>
<dbReference type="PROSITE" id="PS00688">
    <property type="entry name" value="SIGMA54_INTERACT_3"/>
    <property type="match status" value="1"/>
</dbReference>
<keyword evidence="5" id="KW-0238">DNA-binding</keyword>
<dbReference type="Pfam" id="PF25601">
    <property type="entry name" value="AAA_lid_14"/>
    <property type="match status" value="1"/>
</dbReference>
<dbReference type="GO" id="GO:0000160">
    <property type="term" value="P:phosphorelay signal transduction system"/>
    <property type="evidence" value="ECO:0007669"/>
    <property type="project" value="InterPro"/>
</dbReference>
<evidence type="ECO:0000256" key="2">
    <source>
        <dbReference type="ARBA" id="ARBA00022741"/>
    </source>
</evidence>
<dbReference type="InterPro" id="IPR025944">
    <property type="entry name" value="Sigma_54_int_dom_CS"/>
</dbReference>
<evidence type="ECO:0000256" key="7">
    <source>
        <dbReference type="PROSITE-ProRule" id="PRU00169"/>
    </source>
</evidence>
<feature type="domain" description="Sigma-54 factor interaction" evidence="8">
    <location>
        <begin position="151"/>
        <end position="379"/>
    </location>
</feature>
<evidence type="ECO:0000259" key="9">
    <source>
        <dbReference type="PROSITE" id="PS50110"/>
    </source>
</evidence>
<dbReference type="InterPro" id="IPR027417">
    <property type="entry name" value="P-loop_NTPase"/>
</dbReference>
<dbReference type="GO" id="GO:0005524">
    <property type="term" value="F:ATP binding"/>
    <property type="evidence" value="ECO:0007669"/>
    <property type="project" value="UniProtKB-KW"/>
</dbReference>
<accession>A0AAJ1AJ77</accession>
<dbReference type="FunFam" id="3.40.50.300:FF:000006">
    <property type="entry name" value="DNA-binding transcriptional regulator NtrC"/>
    <property type="match status" value="1"/>
</dbReference>
<dbReference type="Gene3D" id="1.10.8.60">
    <property type="match status" value="1"/>
</dbReference>
<dbReference type="Pfam" id="PF00158">
    <property type="entry name" value="Sigma54_activat"/>
    <property type="match status" value="1"/>
</dbReference>
<gene>
    <name evidence="10" type="ORF">K8G79_11820</name>
</gene>
<evidence type="ECO:0000256" key="3">
    <source>
        <dbReference type="ARBA" id="ARBA00022840"/>
    </source>
</evidence>
<dbReference type="GO" id="GO:0003677">
    <property type="term" value="F:DNA binding"/>
    <property type="evidence" value="ECO:0007669"/>
    <property type="project" value="UniProtKB-KW"/>
</dbReference>
<keyword evidence="6" id="KW-0804">Transcription</keyword>
<dbReference type="AlphaFoldDB" id="A0AAJ1AJ77"/>
<keyword evidence="3" id="KW-0067">ATP-binding</keyword>
<dbReference type="InterPro" id="IPR025662">
    <property type="entry name" value="Sigma_54_int_dom_ATP-bd_1"/>
</dbReference>
<feature type="domain" description="Response regulatory" evidence="9">
    <location>
        <begin position="12"/>
        <end position="126"/>
    </location>
</feature>
<comment type="caution">
    <text evidence="10">The sequence shown here is derived from an EMBL/GenBank/DDBJ whole genome shotgun (WGS) entry which is preliminary data.</text>
</comment>
<dbReference type="EMBL" id="JAIOIU010000151">
    <property type="protein sequence ID" value="MBZ0160803.1"/>
    <property type="molecule type" value="Genomic_DNA"/>
</dbReference>
<dbReference type="PROSITE" id="PS50045">
    <property type="entry name" value="SIGMA54_INTERACT_4"/>
    <property type="match status" value="1"/>
</dbReference>
<name>A0AAJ1AJ77_9BACT</name>
<reference evidence="10 11" key="1">
    <citation type="journal article" date="2021" name="bioRxiv">
        <title>Unraveling nitrogen, sulfur and carbon metabolic pathways and microbial community transcriptional responses to substrate deprivation and toxicity stresses in a bioreactor mimicking anoxic brackish coastal sediment conditions.</title>
        <authorList>
            <person name="Martins P.D."/>
            <person name="Echeveste M.J."/>
            <person name="Arshad A."/>
            <person name="Kurth J."/>
            <person name="Ouboter H."/>
            <person name="Jetten M.S.M."/>
            <person name="Welte C.U."/>
        </authorList>
    </citation>
    <scope>NUCLEOTIDE SEQUENCE [LARGE SCALE GENOMIC DNA]</scope>
    <source>
        <strain evidence="10">MAG_38</strain>
    </source>
</reference>
<dbReference type="SUPFAM" id="SSF52540">
    <property type="entry name" value="P-loop containing nucleoside triphosphate hydrolases"/>
    <property type="match status" value="1"/>
</dbReference>
<dbReference type="SMART" id="SM00382">
    <property type="entry name" value="AAA"/>
    <property type="match status" value="1"/>
</dbReference>
<dbReference type="InterPro" id="IPR002078">
    <property type="entry name" value="Sigma_54_int"/>
</dbReference>
<dbReference type="SUPFAM" id="SSF52172">
    <property type="entry name" value="CheY-like"/>
    <property type="match status" value="1"/>
</dbReference>